<dbReference type="Proteomes" id="UP000708208">
    <property type="component" value="Unassembled WGS sequence"/>
</dbReference>
<name>A0A8J2PMD8_9HEXA</name>
<evidence type="ECO:0000313" key="2">
    <source>
        <dbReference type="EMBL" id="CAG7828930.1"/>
    </source>
</evidence>
<evidence type="ECO:0000313" key="3">
    <source>
        <dbReference type="Proteomes" id="UP000708208"/>
    </source>
</evidence>
<gene>
    <name evidence="2" type="ORF">AFUS01_LOCUS38823</name>
</gene>
<feature type="non-terminal residue" evidence="2">
    <location>
        <position position="1"/>
    </location>
</feature>
<keyword evidence="1" id="KW-0812">Transmembrane</keyword>
<keyword evidence="1" id="KW-0472">Membrane</keyword>
<dbReference type="AlphaFoldDB" id="A0A8J2PMD8"/>
<feature type="transmembrane region" description="Helical" evidence="1">
    <location>
        <begin position="46"/>
        <end position="68"/>
    </location>
</feature>
<proteinExistence type="predicted"/>
<evidence type="ECO:0000256" key="1">
    <source>
        <dbReference type="SAM" id="Phobius"/>
    </source>
</evidence>
<dbReference type="EMBL" id="CAJVCH010549398">
    <property type="protein sequence ID" value="CAG7828930.1"/>
    <property type="molecule type" value="Genomic_DNA"/>
</dbReference>
<comment type="caution">
    <text evidence="2">The sequence shown here is derived from an EMBL/GenBank/DDBJ whole genome shotgun (WGS) entry which is preliminary data.</text>
</comment>
<keyword evidence="3" id="KW-1185">Reference proteome</keyword>
<organism evidence="2 3">
    <name type="scientific">Allacma fusca</name>
    <dbReference type="NCBI Taxonomy" id="39272"/>
    <lineage>
        <taxon>Eukaryota</taxon>
        <taxon>Metazoa</taxon>
        <taxon>Ecdysozoa</taxon>
        <taxon>Arthropoda</taxon>
        <taxon>Hexapoda</taxon>
        <taxon>Collembola</taxon>
        <taxon>Symphypleona</taxon>
        <taxon>Sminthuridae</taxon>
        <taxon>Allacma</taxon>
    </lineage>
</organism>
<sequence>MAELMIKRDLGDIECNGSFPVDIPPSSAPSSADATNVDVFDKMFAFARYMIALGIVHLVSGYLFISLFHRVTEKVAFR</sequence>
<reference evidence="2" key="1">
    <citation type="submission" date="2021-06" db="EMBL/GenBank/DDBJ databases">
        <authorList>
            <person name="Hodson N. C."/>
            <person name="Mongue J. A."/>
            <person name="Jaron S. K."/>
        </authorList>
    </citation>
    <scope>NUCLEOTIDE SEQUENCE</scope>
</reference>
<protein>
    <submittedName>
        <fullName evidence="2">Uncharacterized protein</fullName>
    </submittedName>
</protein>
<accession>A0A8J2PMD8</accession>
<keyword evidence="1" id="KW-1133">Transmembrane helix</keyword>